<dbReference type="InterPro" id="IPR003591">
    <property type="entry name" value="Leu-rich_rpt_typical-subtyp"/>
</dbReference>
<comment type="catalytic activity">
    <reaction evidence="21">
        <text>L-seryl-[protein] + ATP = O-phospho-L-seryl-[protein] + ADP + H(+)</text>
        <dbReference type="Rhea" id="RHEA:17989"/>
        <dbReference type="Rhea" id="RHEA-COMP:9863"/>
        <dbReference type="Rhea" id="RHEA-COMP:11604"/>
        <dbReference type="ChEBI" id="CHEBI:15378"/>
        <dbReference type="ChEBI" id="CHEBI:29999"/>
        <dbReference type="ChEBI" id="CHEBI:30616"/>
        <dbReference type="ChEBI" id="CHEBI:83421"/>
        <dbReference type="ChEBI" id="CHEBI:456216"/>
        <dbReference type="EC" id="2.7.11.1"/>
    </reaction>
</comment>
<evidence type="ECO:0000313" key="26">
    <source>
        <dbReference type="EMBL" id="KAJ4847095.1"/>
    </source>
</evidence>
<comment type="similarity">
    <text evidence="2">Belongs to the protein kinase superfamily. Ser/Thr protein kinase family.</text>
</comment>
<dbReference type="GO" id="GO:0005886">
    <property type="term" value="C:plasma membrane"/>
    <property type="evidence" value="ECO:0007669"/>
    <property type="project" value="UniProtKB-SubCell"/>
</dbReference>
<evidence type="ECO:0000256" key="9">
    <source>
        <dbReference type="ARBA" id="ARBA00022679"/>
    </source>
</evidence>
<evidence type="ECO:0000256" key="8">
    <source>
        <dbReference type="ARBA" id="ARBA00022614"/>
    </source>
</evidence>
<dbReference type="GO" id="GO:0004674">
    <property type="term" value="F:protein serine/threonine kinase activity"/>
    <property type="evidence" value="ECO:0007669"/>
    <property type="project" value="UniProtKB-KW"/>
</dbReference>
<keyword evidence="27" id="KW-1185">Reference proteome</keyword>
<evidence type="ECO:0000259" key="25">
    <source>
        <dbReference type="PROSITE" id="PS50011"/>
    </source>
</evidence>
<evidence type="ECO:0000256" key="2">
    <source>
        <dbReference type="ARBA" id="ARBA00008684"/>
    </source>
</evidence>
<comment type="similarity">
    <text evidence="3">Belongs to the RLP family.</text>
</comment>
<evidence type="ECO:0000256" key="18">
    <source>
        <dbReference type="ARBA" id="ARBA00023170"/>
    </source>
</evidence>
<keyword evidence="19" id="KW-0325">Glycoprotein</keyword>
<dbReference type="InterPro" id="IPR008271">
    <property type="entry name" value="Ser/Thr_kinase_AS"/>
</dbReference>
<dbReference type="FunFam" id="3.80.10.10:FF:000288">
    <property type="entry name" value="LRR receptor-like serine/threonine-protein kinase EFR"/>
    <property type="match status" value="1"/>
</dbReference>
<accession>A0A9Q0JNJ2</accession>
<keyword evidence="10 23" id="KW-0812">Transmembrane</keyword>
<comment type="caution">
    <text evidence="26">The sequence shown here is derived from an EMBL/GenBank/DDBJ whole genome shotgun (WGS) entry which is preliminary data.</text>
</comment>
<dbReference type="FunFam" id="3.30.200.20:FF:000432">
    <property type="entry name" value="LRR receptor-like serine/threonine-protein kinase EFR"/>
    <property type="match status" value="1"/>
</dbReference>
<dbReference type="SUPFAM" id="SSF56112">
    <property type="entry name" value="Protein kinase-like (PK-like)"/>
    <property type="match status" value="1"/>
</dbReference>
<evidence type="ECO:0000256" key="3">
    <source>
        <dbReference type="ARBA" id="ARBA00009592"/>
    </source>
</evidence>
<dbReference type="EMBL" id="JAKUCV010001264">
    <property type="protein sequence ID" value="KAJ4847095.1"/>
    <property type="molecule type" value="Genomic_DNA"/>
</dbReference>
<feature type="binding site" evidence="22">
    <location>
        <position position="679"/>
    </location>
    <ligand>
        <name>ATP</name>
        <dbReference type="ChEBI" id="CHEBI:30616"/>
    </ligand>
</feature>
<organism evidence="26 27">
    <name type="scientific">Turnera subulata</name>
    <dbReference type="NCBI Taxonomy" id="218843"/>
    <lineage>
        <taxon>Eukaryota</taxon>
        <taxon>Viridiplantae</taxon>
        <taxon>Streptophyta</taxon>
        <taxon>Embryophyta</taxon>
        <taxon>Tracheophyta</taxon>
        <taxon>Spermatophyta</taxon>
        <taxon>Magnoliopsida</taxon>
        <taxon>eudicotyledons</taxon>
        <taxon>Gunneridae</taxon>
        <taxon>Pentapetalae</taxon>
        <taxon>rosids</taxon>
        <taxon>fabids</taxon>
        <taxon>Malpighiales</taxon>
        <taxon>Passifloraceae</taxon>
        <taxon>Turnera</taxon>
    </lineage>
</organism>
<dbReference type="InterPro" id="IPR032675">
    <property type="entry name" value="LRR_dom_sf"/>
</dbReference>
<keyword evidence="17 23" id="KW-0472">Membrane</keyword>
<keyword evidence="15 22" id="KW-0067">ATP-binding</keyword>
<evidence type="ECO:0000256" key="7">
    <source>
        <dbReference type="ARBA" id="ARBA00022553"/>
    </source>
</evidence>
<dbReference type="EC" id="2.7.11.1" evidence="4"/>
<keyword evidence="16 23" id="KW-1133">Transmembrane helix</keyword>
<dbReference type="Gene3D" id="1.10.510.10">
    <property type="entry name" value="Transferase(Phosphotransferase) domain 1"/>
    <property type="match status" value="1"/>
</dbReference>
<dbReference type="GO" id="GO:0005524">
    <property type="term" value="F:ATP binding"/>
    <property type="evidence" value="ECO:0007669"/>
    <property type="project" value="UniProtKB-UniRule"/>
</dbReference>
<keyword evidence="14" id="KW-0418">Kinase</keyword>
<dbReference type="FunFam" id="3.80.10.10:FF:001158">
    <property type="entry name" value="Leucine-rich repeat protein kinase family protein"/>
    <property type="match status" value="1"/>
</dbReference>
<keyword evidence="9" id="KW-0808">Transferase</keyword>
<feature type="transmembrane region" description="Helical" evidence="23">
    <location>
        <begin position="590"/>
        <end position="615"/>
    </location>
</feature>
<dbReference type="InterPro" id="IPR001245">
    <property type="entry name" value="Ser-Thr/Tyr_kinase_cat_dom"/>
</dbReference>
<keyword evidence="7" id="KW-0597">Phosphoprotein</keyword>
<evidence type="ECO:0000256" key="23">
    <source>
        <dbReference type="SAM" id="Phobius"/>
    </source>
</evidence>
<dbReference type="PROSITE" id="PS00108">
    <property type="entry name" value="PROTEIN_KINASE_ST"/>
    <property type="match status" value="1"/>
</dbReference>
<dbReference type="Gene3D" id="3.80.10.10">
    <property type="entry name" value="Ribonuclease Inhibitor"/>
    <property type="match status" value="3"/>
</dbReference>
<dbReference type="SUPFAM" id="SSF52058">
    <property type="entry name" value="L domain-like"/>
    <property type="match status" value="1"/>
</dbReference>
<dbReference type="Pfam" id="PF08263">
    <property type="entry name" value="LRRNT_2"/>
    <property type="match status" value="1"/>
</dbReference>
<dbReference type="FunFam" id="1.10.510.10:FF:000358">
    <property type="entry name" value="Putative leucine-rich repeat receptor-like serine/threonine-protein kinase"/>
    <property type="match status" value="1"/>
</dbReference>
<dbReference type="Proteomes" id="UP001141552">
    <property type="component" value="Unassembled WGS sequence"/>
</dbReference>
<proteinExistence type="inferred from homology"/>
<evidence type="ECO:0000256" key="22">
    <source>
        <dbReference type="PROSITE-ProRule" id="PRU10141"/>
    </source>
</evidence>
<comment type="subcellular location">
    <subcellularLocation>
        <location evidence="1">Cell membrane</location>
        <topology evidence="1">Single-pass type I membrane protein</topology>
    </subcellularLocation>
</comment>
<dbReference type="InterPro" id="IPR017441">
    <property type="entry name" value="Protein_kinase_ATP_BS"/>
</dbReference>
<keyword evidence="12" id="KW-0677">Repeat</keyword>
<evidence type="ECO:0000256" key="20">
    <source>
        <dbReference type="ARBA" id="ARBA00047899"/>
    </source>
</evidence>
<keyword evidence="18" id="KW-0675">Receptor</keyword>
<evidence type="ECO:0000256" key="11">
    <source>
        <dbReference type="ARBA" id="ARBA00022729"/>
    </source>
</evidence>
<protein>
    <recommendedName>
        <fullName evidence="4">non-specific serine/threonine protein kinase</fullName>
        <ecNumber evidence="4">2.7.11.1</ecNumber>
    </recommendedName>
</protein>
<reference evidence="26" key="1">
    <citation type="submission" date="2022-02" db="EMBL/GenBank/DDBJ databases">
        <authorList>
            <person name="Henning P.M."/>
            <person name="McCubbin A.G."/>
            <person name="Shore J.S."/>
        </authorList>
    </citation>
    <scope>NUCLEOTIDE SEQUENCE</scope>
    <source>
        <strain evidence="26">F60SS</strain>
        <tissue evidence="26">Leaves</tissue>
    </source>
</reference>
<sequence length="948" mass="103813">MRSCFLYVAFLGLFLCTNNIPALCQQNTTDRLALLSFKEAIDQDPFHILSSWNDSVHYCAWPGVSCSGRHPQRVVALSLNSQGLVGSLSPHIGNLSFLRYVDLQNNSLHGHIPQEIGHLLRLQILVLSNNSFGGGIPTNLSGCRNLEVLNLIDNKMVGSIPEELGSLIKLTSLGLARNRLTGIIPASLGNLSSMYQFFAAENGLQGQIPKDLLQLWTLRGLSLYDNHLTGEIPSGLYNISSIRGIDVGNNRLNGSIPSDIGLTLPSLRYLSISYNGFIGLIPPTLSNASTFQTIDFGYNYLRGPIPKDLGRLQQLKHLSFTNNQLEEDGLSFIDSLTNCSRLDLSGNQLRGAIPIWVEYLSGLQRLACHMNNLSGSIPPSIGNLAMLTHLEMSFNNLDGRIPASLGSCRSLGYLGLSHNNLNGSIPKELLSLRSLSIGLKLSSNRLTGPLPPEIGFLQNLYSLDVSENKLNGSIPDSIAGCLVMEELHLGGNNFAGEIPQGLSALRGLRILDISGNNLSGQIPDFLSRITGLTLLNLSMNRLQGEVPERGIFLNASAAFVIGNNDLCGGISKLKLPPCLNSKKNNHSLHFIWKISIPIVVAVVLMLLVVFSILCYRRKFSKKGGISLPSFKDQILRISYAELFKSTDGFSMNNIIGLGSYGSVYKGTLSDQGRTKVAVKVLNLSQRGASRSFILECRSLGSIRHRNLLKLVSACSSVDFQGNDFKALIYEFMANGSLEKWIHGGNVQLTMRQRLDIAIDIACAIVYLHSGSPATIIHGDLKPSNVLLDDDMVAHVGDFGLAKIVSTISSGDNSSMAIKGSIGYVAPEYGMGGIVSTEGDVYSYGIILLEMFTKKRPTDSYFKDGLNLHIFVERAMSFQVMEPVAQDILHQEANNDIYKRCLLSVLKIGIKCSMQIPTDRMKMEDVICELQKIKGVYDKERLRQERRHA</sequence>
<evidence type="ECO:0000256" key="10">
    <source>
        <dbReference type="ARBA" id="ARBA00022692"/>
    </source>
</evidence>
<dbReference type="InterPro" id="IPR000719">
    <property type="entry name" value="Prot_kinase_dom"/>
</dbReference>
<gene>
    <name evidence="26" type="ORF">Tsubulata_024166</name>
</gene>
<evidence type="ECO:0000256" key="19">
    <source>
        <dbReference type="ARBA" id="ARBA00023180"/>
    </source>
</evidence>
<evidence type="ECO:0000256" key="12">
    <source>
        <dbReference type="ARBA" id="ARBA00022737"/>
    </source>
</evidence>
<dbReference type="InterPro" id="IPR001611">
    <property type="entry name" value="Leu-rich_rpt"/>
</dbReference>
<evidence type="ECO:0000256" key="17">
    <source>
        <dbReference type="ARBA" id="ARBA00023136"/>
    </source>
</evidence>
<reference evidence="26" key="2">
    <citation type="journal article" date="2023" name="Plants (Basel)">
        <title>Annotation of the Turnera subulata (Passifloraceae) Draft Genome Reveals the S-Locus Evolved after the Divergence of Turneroideae from Passifloroideae in a Stepwise Manner.</title>
        <authorList>
            <person name="Henning P.M."/>
            <person name="Roalson E.H."/>
            <person name="Mir W."/>
            <person name="McCubbin A.G."/>
            <person name="Shore J.S."/>
        </authorList>
    </citation>
    <scope>NUCLEOTIDE SEQUENCE</scope>
    <source>
        <strain evidence="26">F60SS</strain>
    </source>
</reference>
<evidence type="ECO:0000256" key="14">
    <source>
        <dbReference type="ARBA" id="ARBA00022777"/>
    </source>
</evidence>
<dbReference type="OrthoDB" id="1649349at2759"/>
<dbReference type="PANTHER" id="PTHR27008:SF543">
    <property type="entry name" value="PROTEIN KINASE DOMAIN-CONTAINING PROTEIN"/>
    <property type="match status" value="1"/>
</dbReference>
<dbReference type="CDD" id="cd14066">
    <property type="entry name" value="STKc_IRAK"/>
    <property type="match status" value="1"/>
</dbReference>
<evidence type="ECO:0000256" key="15">
    <source>
        <dbReference type="ARBA" id="ARBA00022840"/>
    </source>
</evidence>
<keyword evidence="11 24" id="KW-0732">Signal</keyword>
<keyword evidence="6" id="KW-0723">Serine/threonine-protein kinase</keyword>
<dbReference type="InterPro" id="IPR051809">
    <property type="entry name" value="Plant_receptor-like_S/T_kinase"/>
</dbReference>
<feature type="domain" description="Protein kinase" evidence="25">
    <location>
        <begin position="649"/>
        <end position="932"/>
    </location>
</feature>
<dbReference type="SUPFAM" id="SSF52047">
    <property type="entry name" value="RNI-like"/>
    <property type="match status" value="1"/>
</dbReference>
<evidence type="ECO:0000256" key="13">
    <source>
        <dbReference type="ARBA" id="ARBA00022741"/>
    </source>
</evidence>
<dbReference type="PROSITE" id="PS00107">
    <property type="entry name" value="PROTEIN_KINASE_ATP"/>
    <property type="match status" value="1"/>
</dbReference>
<evidence type="ECO:0000256" key="1">
    <source>
        <dbReference type="ARBA" id="ARBA00004251"/>
    </source>
</evidence>
<evidence type="ECO:0000256" key="21">
    <source>
        <dbReference type="ARBA" id="ARBA00048679"/>
    </source>
</evidence>
<dbReference type="SMART" id="SM00369">
    <property type="entry name" value="LRR_TYP"/>
    <property type="match status" value="6"/>
</dbReference>
<dbReference type="InterPro" id="IPR013210">
    <property type="entry name" value="LRR_N_plant-typ"/>
</dbReference>
<keyword evidence="8" id="KW-0433">Leucine-rich repeat</keyword>
<dbReference type="Pfam" id="PF00560">
    <property type="entry name" value="LRR_1"/>
    <property type="match status" value="10"/>
</dbReference>
<comment type="catalytic activity">
    <reaction evidence="20">
        <text>L-threonyl-[protein] + ATP = O-phospho-L-threonyl-[protein] + ADP + H(+)</text>
        <dbReference type="Rhea" id="RHEA:46608"/>
        <dbReference type="Rhea" id="RHEA-COMP:11060"/>
        <dbReference type="Rhea" id="RHEA-COMP:11605"/>
        <dbReference type="ChEBI" id="CHEBI:15378"/>
        <dbReference type="ChEBI" id="CHEBI:30013"/>
        <dbReference type="ChEBI" id="CHEBI:30616"/>
        <dbReference type="ChEBI" id="CHEBI:61977"/>
        <dbReference type="ChEBI" id="CHEBI:456216"/>
        <dbReference type="EC" id="2.7.11.1"/>
    </reaction>
</comment>
<dbReference type="FunFam" id="3.80.10.10:FF:000275">
    <property type="entry name" value="Leucine-rich repeat receptor-like protein kinase"/>
    <property type="match status" value="1"/>
</dbReference>
<keyword evidence="5" id="KW-1003">Cell membrane</keyword>
<dbReference type="AlphaFoldDB" id="A0A9Q0JNJ2"/>
<evidence type="ECO:0000313" key="27">
    <source>
        <dbReference type="Proteomes" id="UP001141552"/>
    </source>
</evidence>
<evidence type="ECO:0000256" key="24">
    <source>
        <dbReference type="SAM" id="SignalP"/>
    </source>
</evidence>
<dbReference type="InterPro" id="IPR011009">
    <property type="entry name" value="Kinase-like_dom_sf"/>
</dbReference>
<evidence type="ECO:0000256" key="6">
    <source>
        <dbReference type="ARBA" id="ARBA00022527"/>
    </source>
</evidence>
<feature type="chain" id="PRO_5040462246" description="non-specific serine/threonine protein kinase" evidence="24">
    <location>
        <begin position="25"/>
        <end position="948"/>
    </location>
</feature>
<dbReference type="Gene3D" id="3.30.200.20">
    <property type="entry name" value="Phosphorylase Kinase, domain 1"/>
    <property type="match status" value="1"/>
</dbReference>
<keyword evidence="13 22" id="KW-0547">Nucleotide-binding</keyword>
<name>A0A9Q0JNJ2_9ROSI</name>
<evidence type="ECO:0000256" key="5">
    <source>
        <dbReference type="ARBA" id="ARBA00022475"/>
    </source>
</evidence>
<feature type="signal peptide" evidence="24">
    <location>
        <begin position="1"/>
        <end position="24"/>
    </location>
</feature>
<dbReference type="SMART" id="SM00220">
    <property type="entry name" value="S_TKc"/>
    <property type="match status" value="1"/>
</dbReference>
<evidence type="ECO:0000256" key="16">
    <source>
        <dbReference type="ARBA" id="ARBA00022989"/>
    </source>
</evidence>
<dbReference type="PANTHER" id="PTHR27008">
    <property type="entry name" value="OS04G0122200 PROTEIN"/>
    <property type="match status" value="1"/>
</dbReference>
<dbReference type="PROSITE" id="PS50011">
    <property type="entry name" value="PROTEIN_KINASE_DOM"/>
    <property type="match status" value="1"/>
</dbReference>
<evidence type="ECO:0000256" key="4">
    <source>
        <dbReference type="ARBA" id="ARBA00012513"/>
    </source>
</evidence>
<dbReference type="Pfam" id="PF07714">
    <property type="entry name" value="PK_Tyr_Ser-Thr"/>
    <property type="match status" value="1"/>
</dbReference>